<keyword evidence="1" id="KW-0602">Photosynthesis</keyword>
<dbReference type="EMBL" id="JAKZGP010000114">
    <property type="protein sequence ID" value="MCH7411770.1"/>
    <property type="molecule type" value="Genomic_DNA"/>
</dbReference>
<dbReference type="SUPFAM" id="SSF50939">
    <property type="entry name" value="Sialidases"/>
    <property type="match status" value="1"/>
</dbReference>
<comment type="caution">
    <text evidence="4">The sequence shown here is derived from an EMBL/GenBank/DDBJ whole genome shotgun (WGS) entry which is preliminary data.</text>
</comment>
<feature type="domain" description="Photosynthesis system II assembly factor Ycf48/Hcf136-like" evidence="3">
    <location>
        <begin position="32"/>
        <end position="120"/>
    </location>
</feature>
<keyword evidence="2" id="KW-0604">Photosystem II</keyword>
<gene>
    <name evidence="4" type="ORF">MM239_20455</name>
</gene>
<dbReference type="Pfam" id="PF14870">
    <property type="entry name" value="PSII_BNR"/>
    <property type="match status" value="1"/>
</dbReference>
<evidence type="ECO:0000256" key="2">
    <source>
        <dbReference type="ARBA" id="ARBA00023276"/>
    </source>
</evidence>
<dbReference type="Proteomes" id="UP001165489">
    <property type="component" value="Unassembled WGS sequence"/>
</dbReference>
<dbReference type="PANTHER" id="PTHR47199">
    <property type="entry name" value="PHOTOSYSTEM II STABILITY/ASSEMBLY FACTOR HCF136, CHLOROPLASTIC"/>
    <property type="match status" value="1"/>
</dbReference>
<dbReference type="PANTHER" id="PTHR47199:SF2">
    <property type="entry name" value="PHOTOSYSTEM II STABILITY_ASSEMBLY FACTOR HCF136, CHLOROPLASTIC"/>
    <property type="match status" value="1"/>
</dbReference>
<keyword evidence="5" id="KW-1185">Reference proteome</keyword>
<sequence length="346" mass="37227">MIKRIVFLAFIFVLFLACNREVKEPSIDLPTGWELLEVPSSASLRGLSALTSEIVWATGSNGTWLLTSDGGSSWTSGVIAGLDSVDFRDVEAISATTAIAVSAGQPAVVYKTVDGGNTWQLKYEGPEAAFLDGVSFYSDQKGYIIGDPIDGKWMVLETIDGGENWTWLETSPRAEDGEGSFAASGSTIIATKDYLLFSSGGTLSKVYYSENGGRKWKEKKTPIIQGEPSQGIFSLSRMNDQNVIGVGGDYLQPDLAERNVITTNLLSEAWSVPSGSLPSGHRSGVAYFPRYHWAIAVGPNGSDYSKDGGANWVRFSDEGFHAVVMDKAQGTVWASGSEGRIARLAY</sequence>
<name>A0ABS9V5R7_9BACT</name>
<dbReference type="RefSeq" id="WP_241350195.1">
    <property type="nucleotide sequence ID" value="NZ_JAKZGP010000114.1"/>
</dbReference>
<dbReference type="InterPro" id="IPR015943">
    <property type="entry name" value="WD40/YVTN_repeat-like_dom_sf"/>
</dbReference>
<dbReference type="InterPro" id="IPR036278">
    <property type="entry name" value="Sialidase_sf"/>
</dbReference>
<evidence type="ECO:0000259" key="3">
    <source>
        <dbReference type="Pfam" id="PF14870"/>
    </source>
</evidence>
<accession>A0ABS9V5R7</accession>
<protein>
    <submittedName>
        <fullName evidence="4">YCF48-related protein</fullName>
    </submittedName>
</protein>
<evidence type="ECO:0000256" key="1">
    <source>
        <dbReference type="ARBA" id="ARBA00022531"/>
    </source>
</evidence>
<evidence type="ECO:0000313" key="5">
    <source>
        <dbReference type="Proteomes" id="UP001165489"/>
    </source>
</evidence>
<evidence type="ECO:0000313" key="4">
    <source>
        <dbReference type="EMBL" id="MCH7411770.1"/>
    </source>
</evidence>
<reference evidence="4" key="1">
    <citation type="submission" date="2022-03" db="EMBL/GenBank/DDBJ databases">
        <title>De novo assembled genomes of Belliella spp. (Cyclobacteriaceae) strains.</title>
        <authorList>
            <person name="Szabo A."/>
            <person name="Korponai K."/>
            <person name="Felfoldi T."/>
        </authorList>
    </citation>
    <scope>NUCLEOTIDE SEQUENCE</scope>
    <source>
        <strain evidence="4">DSM 111904</strain>
    </source>
</reference>
<proteinExistence type="predicted"/>
<dbReference type="InterPro" id="IPR028203">
    <property type="entry name" value="PSII_CF48-like_dom"/>
</dbReference>
<dbReference type="PROSITE" id="PS51257">
    <property type="entry name" value="PROKAR_LIPOPROTEIN"/>
    <property type="match status" value="1"/>
</dbReference>
<dbReference type="Gene3D" id="2.130.10.10">
    <property type="entry name" value="YVTN repeat-like/Quinoprotein amine dehydrogenase"/>
    <property type="match status" value="2"/>
</dbReference>
<organism evidence="4 5">
    <name type="scientific">Belliella filtrata</name>
    <dbReference type="NCBI Taxonomy" id="2923435"/>
    <lineage>
        <taxon>Bacteria</taxon>
        <taxon>Pseudomonadati</taxon>
        <taxon>Bacteroidota</taxon>
        <taxon>Cytophagia</taxon>
        <taxon>Cytophagales</taxon>
        <taxon>Cyclobacteriaceae</taxon>
        <taxon>Belliella</taxon>
    </lineage>
</organism>